<proteinExistence type="inferred from homology"/>
<accession>A0AAW0SLX1</accession>
<feature type="compositionally biased region" description="Polar residues" evidence="5">
    <location>
        <begin position="262"/>
        <end position="274"/>
    </location>
</feature>
<dbReference type="SMART" id="SM00343">
    <property type="entry name" value="ZnF_C2HC"/>
    <property type="match status" value="1"/>
</dbReference>
<feature type="region of interest" description="Disordered" evidence="5">
    <location>
        <begin position="72"/>
        <end position="93"/>
    </location>
</feature>
<dbReference type="PROSITE" id="PS50158">
    <property type="entry name" value="ZF_CCHC"/>
    <property type="match status" value="1"/>
</dbReference>
<evidence type="ECO:0000313" key="8">
    <source>
        <dbReference type="Proteomes" id="UP001487740"/>
    </source>
</evidence>
<dbReference type="Pfam" id="PF04931">
    <property type="entry name" value="DNA_pol_phi"/>
    <property type="match status" value="1"/>
</dbReference>
<feature type="region of interest" description="Disordered" evidence="5">
    <location>
        <begin position="1"/>
        <end position="26"/>
    </location>
</feature>
<evidence type="ECO:0000256" key="2">
    <source>
        <dbReference type="ARBA" id="ARBA00006809"/>
    </source>
</evidence>
<evidence type="ECO:0000259" key="6">
    <source>
        <dbReference type="PROSITE" id="PS50158"/>
    </source>
</evidence>
<comment type="subcellular location">
    <subcellularLocation>
        <location evidence="1">Nucleus</location>
    </subcellularLocation>
</comment>
<feature type="domain" description="CCHC-type" evidence="6">
    <location>
        <begin position="119"/>
        <end position="134"/>
    </location>
</feature>
<dbReference type="Proteomes" id="UP001487740">
    <property type="component" value="Unassembled WGS sequence"/>
</dbReference>
<dbReference type="SUPFAM" id="SSF48371">
    <property type="entry name" value="ARM repeat"/>
    <property type="match status" value="1"/>
</dbReference>
<dbReference type="Pfam" id="PF00098">
    <property type="entry name" value="zf-CCHC"/>
    <property type="match status" value="1"/>
</dbReference>
<dbReference type="InterPro" id="IPR001878">
    <property type="entry name" value="Znf_CCHC"/>
</dbReference>
<feature type="region of interest" description="Disordered" evidence="5">
    <location>
        <begin position="262"/>
        <end position="292"/>
    </location>
</feature>
<sequence length="799" mass="87227">MAGRPRFHTTTSRAPRTPRTPGVPSSHLATTLEMQQALMAMQQALARRSPASRVPTSATPEKYVAQEVVAGAHRHPAPASVRTRPPANRPHTPVEKPCGNCGGTHAPGRVHCPARSLNCYKCGKPGHVEKMCRSGGRRSTTPGLEAAVSVPQLTSGAVLVAGTARAPHPTLHVSVTSGGRATCEVMAVADTGAQAAAHSPVMAARCNYKVDQHWRWALRRRELAMARSGDERVERQGPVRTLEPLSPGSRVWVQNQMTKPRTVSRGTHTRNQPHPTTPAVNPITPTEDFSSSPVGKEIPAGVKYIVNRLVSGLASTRLKAREGYFSTLCYLLRLHPSFFTPQFVLSLLTNKKSSTMKGVTKDEIRDQLLAELLLCGAVVRSGRAVGPEVLQRVVNTLCAMRAKKSYLDITASQFLVNLMENCDGDSMHAVVWESLQAELKGPVEELSPSQLWIRLVLLRKHRASPPVWLTSTVAPKNHEALVQTLMKTTFDLPKVHPVVEELVTNLAASRAASSSLLAKFWQVILEPLQGNTSPAKLQILFQLLRFMVPLLRTASEFREVVTPSVVALLLNSLTQHVQDLKNAARGVTAVLVQLVKDSQQEDGEVQLAVVRALVTPPGSVRFDQLTGHKVLALMVPHFTLKTLKGFTKTLLEVVNKPAKDLEVANKNYAAHIIGNLLTQPKACTPEAATWKKNQLMALLKTVILSPGKEEGDTSKDAFFKALGKQVGHIREYCRILLSLVEEVDQELKILEATDSPSCLSGDGKEHWALVISRLATLKEKECEEGTETEIAKTVFQVLT</sequence>
<keyword evidence="3" id="KW-0539">Nucleus</keyword>
<protein>
    <recommendedName>
        <fullName evidence="6">CCHC-type domain-containing protein</fullName>
    </recommendedName>
</protein>
<dbReference type="GO" id="GO:0003714">
    <property type="term" value="F:transcription corepressor activity"/>
    <property type="evidence" value="ECO:0007669"/>
    <property type="project" value="TreeGrafter"/>
</dbReference>
<comment type="similarity">
    <text evidence="2">Belongs to the MYBBP1A family.</text>
</comment>
<dbReference type="GO" id="GO:0008270">
    <property type="term" value="F:zinc ion binding"/>
    <property type="evidence" value="ECO:0007669"/>
    <property type="project" value="UniProtKB-KW"/>
</dbReference>
<organism evidence="7 8">
    <name type="scientific">Scylla paramamosain</name>
    <name type="common">Mud crab</name>
    <dbReference type="NCBI Taxonomy" id="85552"/>
    <lineage>
        <taxon>Eukaryota</taxon>
        <taxon>Metazoa</taxon>
        <taxon>Ecdysozoa</taxon>
        <taxon>Arthropoda</taxon>
        <taxon>Crustacea</taxon>
        <taxon>Multicrustacea</taxon>
        <taxon>Malacostraca</taxon>
        <taxon>Eumalacostraca</taxon>
        <taxon>Eucarida</taxon>
        <taxon>Decapoda</taxon>
        <taxon>Pleocyemata</taxon>
        <taxon>Brachyura</taxon>
        <taxon>Eubrachyura</taxon>
        <taxon>Portunoidea</taxon>
        <taxon>Portunidae</taxon>
        <taxon>Portuninae</taxon>
        <taxon>Scylla</taxon>
    </lineage>
</organism>
<feature type="compositionally biased region" description="Polar residues" evidence="5">
    <location>
        <begin position="283"/>
        <end position="292"/>
    </location>
</feature>
<keyword evidence="4" id="KW-0863">Zinc-finger</keyword>
<evidence type="ECO:0000256" key="4">
    <source>
        <dbReference type="PROSITE-ProRule" id="PRU00047"/>
    </source>
</evidence>
<dbReference type="EMBL" id="JARAKH010000049">
    <property type="protein sequence ID" value="KAK8376081.1"/>
    <property type="molecule type" value="Genomic_DNA"/>
</dbReference>
<dbReference type="PANTHER" id="PTHR13213">
    <property type="entry name" value="MYB-BINDING PROTEIN 1A FAMILY MEMBER"/>
    <property type="match status" value="1"/>
</dbReference>
<gene>
    <name evidence="7" type="ORF">O3P69_008658</name>
</gene>
<reference evidence="7 8" key="1">
    <citation type="submission" date="2023-03" db="EMBL/GenBank/DDBJ databases">
        <title>High-quality genome of Scylla paramamosain provides insights in environmental adaptation.</title>
        <authorList>
            <person name="Zhang L."/>
        </authorList>
    </citation>
    <scope>NUCLEOTIDE SEQUENCE [LARGE SCALE GENOMIC DNA]</scope>
    <source>
        <strain evidence="7">LZ_2023a</strain>
        <tissue evidence="7">Muscle</tissue>
    </source>
</reference>
<dbReference type="AlphaFoldDB" id="A0AAW0SLX1"/>
<evidence type="ECO:0000313" key="7">
    <source>
        <dbReference type="EMBL" id="KAK8376081.1"/>
    </source>
</evidence>
<feature type="compositionally biased region" description="Low complexity" evidence="5">
    <location>
        <begin position="9"/>
        <end position="20"/>
    </location>
</feature>
<dbReference type="GO" id="GO:0043565">
    <property type="term" value="F:sequence-specific DNA binding"/>
    <property type="evidence" value="ECO:0007669"/>
    <property type="project" value="TreeGrafter"/>
</dbReference>
<dbReference type="InterPro" id="IPR007015">
    <property type="entry name" value="DNA_pol_V/MYBBP1A"/>
</dbReference>
<keyword evidence="4" id="KW-0479">Metal-binding</keyword>
<evidence type="ECO:0000256" key="1">
    <source>
        <dbReference type="ARBA" id="ARBA00004123"/>
    </source>
</evidence>
<dbReference type="GO" id="GO:0005730">
    <property type="term" value="C:nucleolus"/>
    <property type="evidence" value="ECO:0007669"/>
    <property type="project" value="InterPro"/>
</dbReference>
<comment type="caution">
    <text evidence="7">The sequence shown here is derived from an EMBL/GenBank/DDBJ whole genome shotgun (WGS) entry which is preliminary data.</text>
</comment>
<dbReference type="PANTHER" id="PTHR13213:SF2">
    <property type="entry name" value="MYB-BINDING PROTEIN 1A"/>
    <property type="match status" value="1"/>
</dbReference>
<evidence type="ECO:0000256" key="3">
    <source>
        <dbReference type="ARBA" id="ARBA00023242"/>
    </source>
</evidence>
<keyword evidence="8" id="KW-1185">Reference proteome</keyword>
<keyword evidence="4" id="KW-0862">Zinc</keyword>
<name>A0AAW0SLX1_SCYPA</name>
<dbReference type="GO" id="GO:0003723">
    <property type="term" value="F:RNA binding"/>
    <property type="evidence" value="ECO:0007669"/>
    <property type="project" value="TreeGrafter"/>
</dbReference>
<evidence type="ECO:0000256" key="5">
    <source>
        <dbReference type="SAM" id="MobiDB-lite"/>
    </source>
</evidence>
<dbReference type="InterPro" id="IPR016024">
    <property type="entry name" value="ARM-type_fold"/>
</dbReference>